<feature type="domain" description="ABC-type transport auxiliary lipoprotein component" evidence="1">
    <location>
        <begin position="46"/>
        <end position="104"/>
    </location>
</feature>
<proteinExistence type="predicted"/>
<dbReference type="Proteomes" id="UP000463975">
    <property type="component" value="Chromosome"/>
</dbReference>
<reference evidence="2 3" key="1">
    <citation type="submission" date="2020-01" db="EMBL/GenBank/DDBJ databases">
        <title>Genome sequencing of strain KACC 21507.</title>
        <authorList>
            <person name="Heo J."/>
            <person name="Kim S.-J."/>
            <person name="Kim J.-S."/>
            <person name="Hong S.-B."/>
            <person name="Kwon S.-W."/>
        </authorList>
    </citation>
    <scope>NUCLEOTIDE SEQUENCE [LARGE SCALE GENOMIC DNA]</scope>
    <source>
        <strain evidence="2 3">KACC 21507</strain>
    </source>
</reference>
<evidence type="ECO:0000259" key="1">
    <source>
        <dbReference type="Pfam" id="PF03886"/>
    </source>
</evidence>
<evidence type="ECO:0000313" key="2">
    <source>
        <dbReference type="EMBL" id="QHI95050.1"/>
    </source>
</evidence>
<evidence type="ECO:0000313" key="3">
    <source>
        <dbReference type="Proteomes" id="UP000463975"/>
    </source>
</evidence>
<dbReference type="Pfam" id="PF03886">
    <property type="entry name" value="ABC_trans_aux"/>
    <property type="match status" value="1"/>
</dbReference>
<dbReference type="EMBL" id="CP047652">
    <property type="protein sequence ID" value="QHI95050.1"/>
    <property type="molecule type" value="Genomic_DNA"/>
</dbReference>
<keyword evidence="3" id="KW-1185">Reference proteome</keyword>
<dbReference type="AlphaFoldDB" id="A0A6P1NES2"/>
<name>A0A6P1NES2_9PROT</name>
<dbReference type="SUPFAM" id="SSF159594">
    <property type="entry name" value="XCC0632-like"/>
    <property type="match status" value="1"/>
</dbReference>
<organism evidence="2 3">
    <name type="scientific">Aristophania vespae</name>
    <dbReference type="NCBI Taxonomy" id="2697033"/>
    <lineage>
        <taxon>Bacteria</taxon>
        <taxon>Pseudomonadati</taxon>
        <taxon>Pseudomonadota</taxon>
        <taxon>Alphaproteobacteria</taxon>
        <taxon>Acetobacterales</taxon>
        <taxon>Acetobacteraceae</taxon>
        <taxon>Aristophania</taxon>
    </lineage>
</organism>
<gene>
    <name evidence="2" type="ORF">GT348_00850</name>
</gene>
<sequence>MTITTSFRTLFKTRLRKSALGLLSLSTGLGAIGLLSGCSSVEPRFYSLAPISGSIPTQFSMPSKGSIEVHTASVPLRLDRDRIVQGRERYRLKLADAASWSEPLGIC</sequence>
<accession>A0A6P1NES2</accession>
<dbReference type="KEGG" id="bomb:GT348_00850"/>
<dbReference type="InterPro" id="IPR005586">
    <property type="entry name" value="ABC_trans_aux"/>
</dbReference>
<protein>
    <recommendedName>
        <fullName evidence="1">ABC-type transport auxiliary lipoprotein component domain-containing protein</fullName>
    </recommendedName>
</protein>
<dbReference type="Gene3D" id="3.40.50.10610">
    <property type="entry name" value="ABC-type transport auxiliary lipoprotein component"/>
    <property type="match status" value="1"/>
</dbReference>